<comment type="similarity">
    <text evidence="7">Belongs to the binding-protein-dependent transport system permease family.</text>
</comment>
<sequence>MATDAHVLETYAVRAELTRAARIRRSVSTFIRTKPLGTFGAAVVILLILMAAFPQAFTFGKDPNIGVLSERFQGPSASHWFGTDQQGRDLYTRIVYGARNSILIGFGVVAISSTAALILGIVSGYFGGKFDILLQRLVDIGIALPGLIFIILFVTSIQQIPVNLRIVLSVGMLVALSQSRVIRGAAIAAKQNQYVEAARVIGASDFRIIFRHVAPNVFPVLIVGASIQVGGAVLVESSLAFLGYGVQPPTASWGRMLNEARERLTQYPHVAIFPGLVIFLTVYAFNMFGDALRDVLDPRLRGAR</sequence>
<dbReference type="AlphaFoldDB" id="A0A2A9HDH0"/>
<evidence type="ECO:0000313" key="10">
    <source>
        <dbReference type="Proteomes" id="UP000223071"/>
    </source>
</evidence>
<dbReference type="SUPFAM" id="SSF161098">
    <property type="entry name" value="MetI-like"/>
    <property type="match status" value="1"/>
</dbReference>
<dbReference type="InterPro" id="IPR035906">
    <property type="entry name" value="MetI-like_sf"/>
</dbReference>
<comment type="subcellular location">
    <subcellularLocation>
        <location evidence="1 7">Cell membrane</location>
        <topology evidence="1 7">Multi-pass membrane protein</topology>
    </subcellularLocation>
</comment>
<dbReference type="RefSeq" id="WP_098502644.1">
    <property type="nucleotide sequence ID" value="NZ_PDJQ01000001.1"/>
</dbReference>
<keyword evidence="3" id="KW-1003">Cell membrane</keyword>
<proteinExistence type="inferred from homology"/>
<dbReference type="PANTHER" id="PTHR43386:SF1">
    <property type="entry name" value="D,D-DIPEPTIDE TRANSPORT SYSTEM PERMEASE PROTEIN DDPC-RELATED"/>
    <property type="match status" value="1"/>
</dbReference>
<feature type="transmembrane region" description="Helical" evidence="7">
    <location>
        <begin position="137"/>
        <end position="157"/>
    </location>
</feature>
<dbReference type="Proteomes" id="UP000223071">
    <property type="component" value="Unassembled WGS sequence"/>
</dbReference>
<dbReference type="PANTHER" id="PTHR43386">
    <property type="entry name" value="OLIGOPEPTIDE TRANSPORT SYSTEM PERMEASE PROTEIN APPC"/>
    <property type="match status" value="1"/>
</dbReference>
<dbReference type="EMBL" id="PDJQ01000001">
    <property type="protein sequence ID" value="PFG73170.1"/>
    <property type="molecule type" value="Genomic_DNA"/>
</dbReference>
<dbReference type="PROSITE" id="PS50928">
    <property type="entry name" value="ABC_TM1"/>
    <property type="match status" value="1"/>
</dbReference>
<dbReference type="InterPro" id="IPR050366">
    <property type="entry name" value="BP-dependent_transpt_permease"/>
</dbReference>
<evidence type="ECO:0000256" key="6">
    <source>
        <dbReference type="ARBA" id="ARBA00023136"/>
    </source>
</evidence>
<reference evidence="9 10" key="1">
    <citation type="submission" date="2017-09" db="EMBL/GenBank/DDBJ databases">
        <title>Sequencing the genomes of two abundant thermophiles in Great Basin hot springs: Thermocrinis jamiesonii and novel Chloroflexi Thermoflexus hugenholtzii.</title>
        <authorList>
            <person name="Hedlund B."/>
        </authorList>
    </citation>
    <scope>NUCLEOTIDE SEQUENCE [LARGE SCALE GENOMIC DNA]</scope>
    <source>
        <strain evidence="9 10">G233</strain>
    </source>
</reference>
<protein>
    <submittedName>
        <fullName evidence="9">Peptide/nickel transport system permease protein</fullName>
    </submittedName>
</protein>
<name>A0A2A9HDH0_TEPT2</name>
<dbReference type="Gene3D" id="1.10.3720.10">
    <property type="entry name" value="MetI-like"/>
    <property type="match status" value="1"/>
</dbReference>
<dbReference type="CDD" id="cd06261">
    <property type="entry name" value="TM_PBP2"/>
    <property type="match status" value="1"/>
</dbReference>
<keyword evidence="10" id="KW-1185">Reference proteome</keyword>
<organism evidence="9 10">
    <name type="scientific">Tepidiforma thermophila (strain KCTC 52669 / CGMCC 1.13589 / G233)</name>
    <dbReference type="NCBI Taxonomy" id="2761530"/>
    <lineage>
        <taxon>Bacteria</taxon>
        <taxon>Bacillati</taxon>
        <taxon>Chloroflexota</taxon>
        <taxon>Tepidiformia</taxon>
        <taxon>Tepidiformales</taxon>
        <taxon>Tepidiformaceae</taxon>
        <taxon>Tepidiforma</taxon>
    </lineage>
</organism>
<evidence type="ECO:0000259" key="8">
    <source>
        <dbReference type="PROSITE" id="PS50928"/>
    </source>
</evidence>
<evidence type="ECO:0000256" key="5">
    <source>
        <dbReference type="ARBA" id="ARBA00022989"/>
    </source>
</evidence>
<evidence type="ECO:0000256" key="1">
    <source>
        <dbReference type="ARBA" id="ARBA00004651"/>
    </source>
</evidence>
<keyword evidence="4 7" id="KW-0812">Transmembrane</keyword>
<evidence type="ECO:0000256" key="4">
    <source>
        <dbReference type="ARBA" id="ARBA00022692"/>
    </source>
</evidence>
<keyword evidence="5 7" id="KW-1133">Transmembrane helix</keyword>
<dbReference type="Pfam" id="PF00528">
    <property type="entry name" value="BPD_transp_1"/>
    <property type="match status" value="1"/>
</dbReference>
<evidence type="ECO:0000256" key="2">
    <source>
        <dbReference type="ARBA" id="ARBA00022448"/>
    </source>
</evidence>
<evidence type="ECO:0000313" key="9">
    <source>
        <dbReference type="EMBL" id="PFG73170.1"/>
    </source>
</evidence>
<feature type="transmembrane region" description="Helical" evidence="7">
    <location>
        <begin position="102"/>
        <end position="125"/>
    </location>
</feature>
<feature type="transmembrane region" description="Helical" evidence="7">
    <location>
        <begin position="217"/>
        <end position="246"/>
    </location>
</feature>
<evidence type="ECO:0000256" key="7">
    <source>
        <dbReference type="RuleBase" id="RU363032"/>
    </source>
</evidence>
<keyword evidence="2 7" id="KW-0813">Transport</keyword>
<comment type="caution">
    <text evidence="9">The sequence shown here is derived from an EMBL/GenBank/DDBJ whole genome shotgun (WGS) entry which is preliminary data.</text>
</comment>
<evidence type="ECO:0000256" key="3">
    <source>
        <dbReference type="ARBA" id="ARBA00022475"/>
    </source>
</evidence>
<feature type="domain" description="ABC transmembrane type-1" evidence="8">
    <location>
        <begin position="98"/>
        <end position="289"/>
    </location>
</feature>
<gene>
    <name evidence="9" type="ORF">A9A59_0365</name>
</gene>
<accession>A0A2A9HDH0</accession>
<feature type="transmembrane region" description="Helical" evidence="7">
    <location>
        <begin position="266"/>
        <end position="285"/>
    </location>
</feature>
<dbReference type="GO" id="GO:0055085">
    <property type="term" value="P:transmembrane transport"/>
    <property type="evidence" value="ECO:0007669"/>
    <property type="project" value="InterPro"/>
</dbReference>
<dbReference type="InterPro" id="IPR000515">
    <property type="entry name" value="MetI-like"/>
</dbReference>
<keyword evidence="6 7" id="KW-0472">Membrane</keyword>
<feature type="transmembrane region" description="Helical" evidence="7">
    <location>
        <begin position="35"/>
        <end position="53"/>
    </location>
</feature>
<dbReference type="GO" id="GO:0005886">
    <property type="term" value="C:plasma membrane"/>
    <property type="evidence" value="ECO:0007669"/>
    <property type="project" value="UniProtKB-SubCell"/>
</dbReference>